<dbReference type="SUPFAM" id="SSF52540">
    <property type="entry name" value="P-loop containing nucleoside triphosphate hydrolases"/>
    <property type="match status" value="1"/>
</dbReference>
<protein>
    <submittedName>
        <fullName evidence="5">Similar to transposase istB</fullName>
    </submittedName>
</protein>
<dbReference type="Gene3D" id="3.40.50.300">
    <property type="entry name" value="P-loop containing nucleotide triphosphate hydrolases"/>
    <property type="match status" value="1"/>
</dbReference>
<evidence type="ECO:0000256" key="3">
    <source>
        <dbReference type="ARBA" id="ARBA00022840"/>
    </source>
</evidence>
<dbReference type="InterPro" id="IPR002611">
    <property type="entry name" value="IstB_ATP-bd"/>
</dbReference>
<feature type="domain" description="AAA+ ATPase" evidence="4">
    <location>
        <begin position="98"/>
        <end position="233"/>
    </location>
</feature>
<dbReference type="SMART" id="SM00382">
    <property type="entry name" value="AAA"/>
    <property type="match status" value="1"/>
</dbReference>
<dbReference type="InterPro" id="IPR003593">
    <property type="entry name" value="AAA+_ATPase"/>
</dbReference>
<comment type="similarity">
    <text evidence="1">Belongs to the IS21/IS1162 putative ATP-binding protein family.</text>
</comment>
<reference evidence="5" key="2">
    <citation type="submission" date="2006-01" db="EMBL/GenBank/DDBJ databases">
        <authorList>
            <person name="Genoscope"/>
        </authorList>
    </citation>
    <scope>NUCLEOTIDE SEQUENCE</scope>
</reference>
<evidence type="ECO:0000256" key="2">
    <source>
        <dbReference type="ARBA" id="ARBA00022741"/>
    </source>
</evidence>
<gene>
    <name evidence="5" type="primary">istB</name>
    <name evidence="5" type="ORF">kuste4420</name>
</gene>
<dbReference type="RefSeq" id="WP_230410089.1">
    <property type="nucleotide sequence ID" value="NZ_OCTL01000150.1"/>
</dbReference>
<organism evidence="5">
    <name type="scientific">Kuenenia stuttgartiensis</name>
    <dbReference type="NCBI Taxonomy" id="174633"/>
    <lineage>
        <taxon>Bacteria</taxon>
        <taxon>Pseudomonadati</taxon>
        <taxon>Planctomycetota</taxon>
        <taxon>Candidatus Brocadiia</taxon>
        <taxon>Candidatus Brocadiales</taxon>
        <taxon>Candidatus Brocadiaceae</taxon>
        <taxon>Candidatus Kuenenia</taxon>
    </lineage>
</organism>
<dbReference type="EMBL" id="CT573071">
    <property type="protein sequence ID" value="CAJ75182.1"/>
    <property type="molecule type" value="Genomic_DNA"/>
</dbReference>
<dbReference type="GO" id="GO:0006260">
    <property type="term" value="P:DNA replication"/>
    <property type="evidence" value="ECO:0007669"/>
    <property type="project" value="TreeGrafter"/>
</dbReference>
<evidence type="ECO:0000259" key="4">
    <source>
        <dbReference type="SMART" id="SM00382"/>
    </source>
</evidence>
<dbReference type="InterPro" id="IPR047661">
    <property type="entry name" value="IstB"/>
</dbReference>
<dbReference type="PANTHER" id="PTHR30050">
    <property type="entry name" value="CHROMOSOMAL REPLICATION INITIATOR PROTEIN DNAA"/>
    <property type="match status" value="1"/>
</dbReference>
<dbReference type="NCBIfam" id="NF038214">
    <property type="entry name" value="IS21_help_AAA"/>
    <property type="match status" value="1"/>
</dbReference>
<dbReference type="InterPro" id="IPR027417">
    <property type="entry name" value="P-loop_NTPase"/>
</dbReference>
<evidence type="ECO:0000256" key="1">
    <source>
        <dbReference type="ARBA" id="ARBA00008059"/>
    </source>
</evidence>
<dbReference type="AlphaFoldDB" id="Q1Q5A0"/>
<dbReference type="CDD" id="cd00009">
    <property type="entry name" value="AAA"/>
    <property type="match status" value="1"/>
</dbReference>
<dbReference type="GO" id="GO:0005524">
    <property type="term" value="F:ATP binding"/>
    <property type="evidence" value="ECO:0007669"/>
    <property type="project" value="UniProtKB-KW"/>
</dbReference>
<dbReference type="InterPro" id="IPR028350">
    <property type="entry name" value="DNAC/IstB-like"/>
</dbReference>
<reference evidence="5" key="1">
    <citation type="journal article" date="2006" name="Nature">
        <title>Deciphering the evolution and metabolism of an anammox bacterium from a community genome.</title>
        <authorList>
            <person name="Strous M."/>
            <person name="Pelletier E."/>
            <person name="Mangenot S."/>
            <person name="Rattei T."/>
            <person name="Lehner A."/>
            <person name="Taylor M.W."/>
            <person name="Horn M."/>
            <person name="Daims H."/>
            <person name="Bartol-Mavel D."/>
            <person name="Wincker P."/>
            <person name="Barbe V."/>
            <person name="Fonknechten N."/>
            <person name="Vallenet D."/>
            <person name="Segurens B."/>
            <person name="Schenowitz-Truong C."/>
            <person name="Medigue C."/>
            <person name="Collingro A."/>
            <person name="Snel B."/>
            <person name="Dutilh B.E."/>
            <person name="OpDenCamp H.J.M."/>
            <person name="vanDerDrift C."/>
            <person name="Cirpus I."/>
            <person name="vanDePas-Schoonen K.T."/>
            <person name="Harhangi H.R."/>
            <person name="vanNiftrik L."/>
            <person name="Schmid M."/>
            <person name="Keltjens J."/>
            <person name="vanDeVossenberg J."/>
            <person name="Kartal B."/>
            <person name="Meier H."/>
            <person name="Frishman D."/>
            <person name="Huynen M.A."/>
            <person name="Mewes H."/>
            <person name="Weissenbach J."/>
            <person name="Jetten M.S.M."/>
            <person name="Wagner M."/>
            <person name="LePaslier D."/>
        </authorList>
    </citation>
    <scope>NUCLEOTIDE SEQUENCE</scope>
</reference>
<proteinExistence type="inferred from homology"/>
<sequence length="251" mass="28951">MNQAILELNLKQLKLPMFSKHHKSFAEYATRNNQPYEEYLRALSEEEIVNRDQNRVKNLIKQAQFPFIKTLVDFAFEEIPGLNAKEVFRLSECGYIERSENICFIGQTGTGKTHLSIALGVEACKKKKTVLFFTAAKLVNMLLEARSELQLSRLQKRLIKAELVILDELGYLPLSKEGAELLFQFFADRYENGATIISSNLEFADWTKFMNDPTMTSALLDRITHHSHILTFNGESYRFKQSMKKKKGKEV</sequence>
<dbReference type="PANTHER" id="PTHR30050:SF4">
    <property type="entry name" value="ATP-BINDING PROTEIN RV3427C IN INSERTION SEQUENCE-RELATED"/>
    <property type="match status" value="1"/>
</dbReference>
<dbReference type="Pfam" id="PF01695">
    <property type="entry name" value="IstB_IS21"/>
    <property type="match status" value="1"/>
</dbReference>
<accession>Q1Q5A0</accession>
<name>Q1Q5A0_KUEST</name>
<keyword evidence="2" id="KW-0547">Nucleotide-binding</keyword>
<evidence type="ECO:0000313" key="5">
    <source>
        <dbReference type="EMBL" id="CAJ75182.1"/>
    </source>
</evidence>
<keyword evidence="3" id="KW-0067">ATP-binding</keyword>
<dbReference type="PIRSF" id="PIRSF003073">
    <property type="entry name" value="DNAC_TnpB_IstB"/>
    <property type="match status" value="1"/>
</dbReference>